<dbReference type="AlphaFoldDB" id="A0A2P4YGX8"/>
<evidence type="ECO:0000313" key="3">
    <source>
        <dbReference type="Proteomes" id="UP000237271"/>
    </source>
</evidence>
<evidence type="ECO:0000313" key="2">
    <source>
        <dbReference type="EMBL" id="POM77053.1"/>
    </source>
</evidence>
<name>A0A2P4YGX8_9STRA</name>
<feature type="compositionally biased region" description="Polar residues" evidence="1">
    <location>
        <begin position="209"/>
        <end position="221"/>
    </location>
</feature>
<feature type="compositionally biased region" description="Acidic residues" evidence="1">
    <location>
        <begin position="70"/>
        <end position="95"/>
    </location>
</feature>
<sequence>MRCTGDVSTPSISQLFKTWFECLKSINSVFGTTYEKVDDLFPELAKTEQQTTTDASSTAPSGEESATAAADEDDEEEDDEDFVCNEEEDDDEEDHEASGNAIKERKPTAKAQLEPPAQGRYSRWRIDYRDGTSELLTRSKTQAGINRAAVQDSSRTLIFDRLRLVHEEDETFEVKEGSEEEPDEEEDNDEDGEEGNEGEEEPVENVSDQASPTTVTASHDE</sequence>
<dbReference type="EMBL" id="NCKW01003028">
    <property type="protein sequence ID" value="POM77053.1"/>
    <property type="molecule type" value="Genomic_DNA"/>
</dbReference>
<feature type="compositionally biased region" description="Acidic residues" evidence="1">
    <location>
        <begin position="178"/>
        <end position="203"/>
    </location>
</feature>
<proteinExistence type="predicted"/>
<accession>A0A2P4YGX8</accession>
<feature type="compositionally biased region" description="Polar residues" evidence="1">
    <location>
        <begin position="47"/>
        <end position="60"/>
    </location>
</feature>
<feature type="non-terminal residue" evidence="2">
    <location>
        <position position="221"/>
    </location>
</feature>
<protein>
    <submittedName>
        <fullName evidence="2">Uncharacterized protein</fullName>
    </submittedName>
</protein>
<dbReference type="OrthoDB" id="1903104at2759"/>
<feature type="region of interest" description="Disordered" evidence="1">
    <location>
        <begin position="167"/>
        <end position="221"/>
    </location>
</feature>
<keyword evidence="3" id="KW-1185">Reference proteome</keyword>
<feature type="compositionally biased region" description="Basic and acidic residues" evidence="1">
    <location>
        <begin position="167"/>
        <end position="177"/>
    </location>
</feature>
<reference evidence="2 3" key="1">
    <citation type="journal article" date="2017" name="Genome Biol. Evol.">
        <title>Phytophthora megakarya and P. palmivora, closely related causal agents of cacao black pod rot, underwent increases in genome sizes and gene numbers by different mechanisms.</title>
        <authorList>
            <person name="Ali S.S."/>
            <person name="Shao J."/>
            <person name="Lary D.J."/>
            <person name="Kronmiller B."/>
            <person name="Shen D."/>
            <person name="Strem M.D."/>
            <person name="Amoako-Attah I."/>
            <person name="Akrofi A.Y."/>
            <person name="Begoude B.A."/>
            <person name="Ten Hoopen G.M."/>
            <person name="Coulibaly K."/>
            <person name="Kebe B.I."/>
            <person name="Melnick R.L."/>
            <person name="Guiltinan M.J."/>
            <person name="Tyler B.M."/>
            <person name="Meinhardt L.W."/>
            <person name="Bailey B.A."/>
        </authorList>
    </citation>
    <scope>NUCLEOTIDE SEQUENCE [LARGE SCALE GENOMIC DNA]</scope>
    <source>
        <strain evidence="3">sbr112.9</strain>
    </source>
</reference>
<feature type="region of interest" description="Disordered" evidence="1">
    <location>
        <begin position="46"/>
        <end position="125"/>
    </location>
</feature>
<comment type="caution">
    <text evidence="2">The sequence shown here is derived from an EMBL/GenBank/DDBJ whole genome shotgun (WGS) entry which is preliminary data.</text>
</comment>
<gene>
    <name evidence="2" type="ORF">PHPALM_5624</name>
</gene>
<evidence type="ECO:0000256" key="1">
    <source>
        <dbReference type="SAM" id="MobiDB-lite"/>
    </source>
</evidence>
<dbReference type="Proteomes" id="UP000237271">
    <property type="component" value="Unassembled WGS sequence"/>
</dbReference>
<organism evidence="2 3">
    <name type="scientific">Phytophthora palmivora</name>
    <dbReference type="NCBI Taxonomy" id="4796"/>
    <lineage>
        <taxon>Eukaryota</taxon>
        <taxon>Sar</taxon>
        <taxon>Stramenopiles</taxon>
        <taxon>Oomycota</taxon>
        <taxon>Peronosporomycetes</taxon>
        <taxon>Peronosporales</taxon>
        <taxon>Peronosporaceae</taxon>
        <taxon>Phytophthora</taxon>
    </lineage>
</organism>